<comment type="caution">
    <text evidence="1">The sequence shown here is derived from an EMBL/GenBank/DDBJ whole genome shotgun (WGS) entry which is preliminary data.</text>
</comment>
<keyword evidence="2" id="KW-1185">Reference proteome</keyword>
<proteinExistence type="predicted"/>
<dbReference type="EMBL" id="JACHIH010000004">
    <property type="protein sequence ID" value="MBB5046275.1"/>
    <property type="molecule type" value="Genomic_DNA"/>
</dbReference>
<dbReference type="Proteomes" id="UP000542353">
    <property type="component" value="Unassembled WGS sequence"/>
</dbReference>
<dbReference type="RefSeq" id="WP_184255517.1">
    <property type="nucleotide sequence ID" value="NZ_JACHIH010000004.1"/>
</dbReference>
<gene>
    <name evidence="1" type="ORF">HNR60_001020</name>
</gene>
<evidence type="ECO:0000313" key="2">
    <source>
        <dbReference type="Proteomes" id="UP000542353"/>
    </source>
</evidence>
<accession>A0A7W7Z1V9</accession>
<sequence>MLSTTANPTDGLDSTAMLTASLAGLFILKVQRGKSAAERSWQWRLYKHLVFVKLTRSMTCC</sequence>
<dbReference type="AlphaFoldDB" id="A0A7W7Z1V9"/>
<reference evidence="1 2" key="1">
    <citation type="submission" date="2020-08" db="EMBL/GenBank/DDBJ databases">
        <title>Genomic Encyclopedia of Type Strains, Phase IV (KMG-IV): sequencing the most valuable type-strain genomes for metagenomic binning, comparative biology and taxonomic classification.</title>
        <authorList>
            <person name="Goeker M."/>
        </authorList>
    </citation>
    <scope>NUCLEOTIDE SEQUENCE [LARGE SCALE GENOMIC DNA]</scope>
    <source>
        <strain evidence="1 2">DSM 12706</strain>
    </source>
</reference>
<organism evidence="1 2">
    <name type="scientific">Rhodopseudomonas rhenobacensis</name>
    <dbReference type="NCBI Taxonomy" id="87461"/>
    <lineage>
        <taxon>Bacteria</taxon>
        <taxon>Pseudomonadati</taxon>
        <taxon>Pseudomonadota</taxon>
        <taxon>Alphaproteobacteria</taxon>
        <taxon>Hyphomicrobiales</taxon>
        <taxon>Nitrobacteraceae</taxon>
        <taxon>Rhodopseudomonas</taxon>
    </lineage>
</organism>
<name>A0A7W7Z1V9_9BRAD</name>
<evidence type="ECO:0000313" key="1">
    <source>
        <dbReference type="EMBL" id="MBB5046275.1"/>
    </source>
</evidence>
<protein>
    <submittedName>
        <fullName evidence="1">Uncharacterized protein</fullName>
    </submittedName>
</protein>